<accession>A0A9P4KJP2</accession>
<name>A0A9P4KJP2_9PLEO</name>
<dbReference type="InterPro" id="IPR054289">
    <property type="entry name" value="DUF7025"/>
</dbReference>
<dbReference type="InterPro" id="IPR003593">
    <property type="entry name" value="AAA+_ATPase"/>
</dbReference>
<protein>
    <submittedName>
        <fullName evidence="3">P-loop containing nucleoside triphosphate hydrolase protein</fullName>
    </submittedName>
</protein>
<keyword evidence="3" id="KW-0378">Hydrolase</keyword>
<feature type="domain" description="AAA+ ATPase" evidence="2">
    <location>
        <begin position="460"/>
        <end position="584"/>
    </location>
</feature>
<dbReference type="InterPro" id="IPR027417">
    <property type="entry name" value="P-loop_NTPase"/>
</dbReference>
<dbReference type="Pfam" id="PF00004">
    <property type="entry name" value="AAA"/>
    <property type="match status" value="1"/>
</dbReference>
<evidence type="ECO:0000313" key="4">
    <source>
        <dbReference type="Proteomes" id="UP000800093"/>
    </source>
</evidence>
<dbReference type="Gene3D" id="3.40.50.300">
    <property type="entry name" value="P-loop containing nucleotide triphosphate hydrolases"/>
    <property type="match status" value="1"/>
</dbReference>
<evidence type="ECO:0000313" key="3">
    <source>
        <dbReference type="EMBL" id="KAF2268870.1"/>
    </source>
</evidence>
<dbReference type="SMART" id="SM00382">
    <property type="entry name" value="AAA"/>
    <property type="match status" value="1"/>
</dbReference>
<dbReference type="GO" id="GO:0005524">
    <property type="term" value="F:ATP binding"/>
    <property type="evidence" value="ECO:0007669"/>
    <property type="project" value="InterPro"/>
</dbReference>
<dbReference type="PANTHER" id="PTHR46411">
    <property type="entry name" value="FAMILY ATPASE, PUTATIVE-RELATED"/>
    <property type="match status" value="1"/>
</dbReference>
<keyword evidence="4" id="KW-1185">Reference proteome</keyword>
<dbReference type="EMBL" id="ML986585">
    <property type="protein sequence ID" value="KAF2268870.1"/>
    <property type="molecule type" value="Genomic_DNA"/>
</dbReference>
<organism evidence="3 4">
    <name type="scientific">Lojkania enalia</name>
    <dbReference type="NCBI Taxonomy" id="147567"/>
    <lineage>
        <taxon>Eukaryota</taxon>
        <taxon>Fungi</taxon>
        <taxon>Dikarya</taxon>
        <taxon>Ascomycota</taxon>
        <taxon>Pezizomycotina</taxon>
        <taxon>Dothideomycetes</taxon>
        <taxon>Pleosporomycetidae</taxon>
        <taxon>Pleosporales</taxon>
        <taxon>Pleosporales incertae sedis</taxon>
        <taxon>Lojkania</taxon>
    </lineage>
</organism>
<sequence length="675" mass="76591">MASPTRVDAVLHRFLPNRQRKNREHVGKIASRKIWYEAEDDSNEWVEWTPPTLPEPKRVKFEGHAVHVYMTRDQKNDFSNNTTYSASKITINSPYLREELEEVIKKYDVSFKNGVATFSYPFKPLFFSREVIREKAIATNDENTREHLKILWDVIEEVLGDTIDAAEELEKDESISFDLLWTLFPHGSMATAPEFRFGINATRCFRVKEHIKSKDKNPKVFKLRGTYVAFNGSKFVVRMISMHINKFHGTKKISQLEAVPLRSRPDYPEIEHQLKKRGQRVVDEFQTAFYAVHSRHVGNQGGGNAVVESSDELVIIDHYKYSQERDDLKGSPIAGYEDLPSKQRSGDEGEASSLKLVDIASKSRGAYDGISDDDIRKNRNAVLLNEENLTLISPIVFGFSLANKKWGAYDIEYIRPVSSSDEAINHLVFDPKKKELLSALVDNHLQTSKQNSDVINGKGQGLLVLLSGPPGTGKTLMAEAIAAKTGTPLYTVDMSALLPNPAERLKTIMQLTTSWKAILLLDEADLYLQKRSAAKLDMIEQVSAFLSELEYFGGVIFLTTNDSNLIDRAVISRVHVHLQFSPLDATRRSQVWTSFISRLPPKQFEISKEQIESLSKWKLNGREIRNMLRTTITWRSKDQRPITLDDLDNILAITYPNAGNDGKDTDASVNELIDL</sequence>
<proteinExistence type="predicted"/>
<evidence type="ECO:0000256" key="1">
    <source>
        <dbReference type="SAM" id="MobiDB-lite"/>
    </source>
</evidence>
<reference evidence="4" key="1">
    <citation type="journal article" date="2020" name="Stud. Mycol.">
        <title>101 Dothideomycetes genomes: A test case for predicting lifestyles and emergence of pathogens.</title>
        <authorList>
            <person name="Haridas S."/>
            <person name="Albert R."/>
            <person name="Binder M."/>
            <person name="Bloem J."/>
            <person name="LaButti K."/>
            <person name="Salamov A."/>
            <person name="Andreopoulos B."/>
            <person name="Baker S."/>
            <person name="Barry K."/>
            <person name="Bills G."/>
            <person name="Bluhm B."/>
            <person name="Cannon C."/>
            <person name="Castanera R."/>
            <person name="Culley D."/>
            <person name="Daum C."/>
            <person name="Ezra D."/>
            <person name="Gonzalez J."/>
            <person name="Henrissat B."/>
            <person name="Kuo A."/>
            <person name="Liang C."/>
            <person name="Lipzen A."/>
            <person name="Lutzoni F."/>
            <person name="Magnuson J."/>
            <person name="Mondo S."/>
            <person name="Nolan M."/>
            <person name="Ohm R."/>
            <person name="Pangilinan J."/>
            <person name="Park H.-J."/>
            <person name="Ramirez L."/>
            <person name="Alfaro M."/>
            <person name="Sun H."/>
            <person name="Tritt A."/>
            <person name="Yoshinaga Y."/>
            <person name="Zwiers L.-H."/>
            <person name="Turgeon B."/>
            <person name="Goodwin S."/>
            <person name="Spatafora J."/>
            <person name="Crous P."/>
            <person name="Grigoriev I."/>
        </authorList>
    </citation>
    <scope>NUCLEOTIDE SEQUENCE [LARGE SCALE GENOMIC DNA]</scope>
    <source>
        <strain evidence="4">CBS 304.66</strain>
    </source>
</reference>
<dbReference type="AlphaFoldDB" id="A0A9P4KJP2"/>
<comment type="caution">
    <text evidence="3">The sequence shown here is derived from an EMBL/GenBank/DDBJ whole genome shotgun (WGS) entry which is preliminary data.</text>
</comment>
<dbReference type="OrthoDB" id="10042665at2759"/>
<dbReference type="PANTHER" id="PTHR46411:SF3">
    <property type="entry name" value="AAA+ ATPASE DOMAIN-CONTAINING PROTEIN"/>
    <property type="match status" value="1"/>
</dbReference>
<gene>
    <name evidence="3" type="ORF">CC78DRAFT_529836</name>
</gene>
<dbReference type="Pfam" id="PF22942">
    <property type="entry name" value="DUF7025"/>
    <property type="match status" value="1"/>
</dbReference>
<dbReference type="SUPFAM" id="SSF52540">
    <property type="entry name" value="P-loop containing nucleoside triphosphate hydrolases"/>
    <property type="match status" value="1"/>
</dbReference>
<dbReference type="InterPro" id="IPR003959">
    <property type="entry name" value="ATPase_AAA_core"/>
</dbReference>
<feature type="region of interest" description="Disordered" evidence="1">
    <location>
        <begin position="328"/>
        <end position="353"/>
    </location>
</feature>
<evidence type="ECO:0000259" key="2">
    <source>
        <dbReference type="SMART" id="SM00382"/>
    </source>
</evidence>
<dbReference type="CDD" id="cd19481">
    <property type="entry name" value="RecA-like_protease"/>
    <property type="match status" value="1"/>
</dbReference>
<dbReference type="Proteomes" id="UP000800093">
    <property type="component" value="Unassembled WGS sequence"/>
</dbReference>
<dbReference type="GO" id="GO:0016887">
    <property type="term" value="F:ATP hydrolysis activity"/>
    <property type="evidence" value="ECO:0007669"/>
    <property type="project" value="InterPro"/>
</dbReference>